<accession>A0A1H4T056</accession>
<keyword evidence="2" id="KW-1185">Reference proteome</keyword>
<sequence length="290" mass="32438">MRRNDYLQGDVARFCEWLSQRLGGQSIHFSITGSHRKFSTLLDALNAYSWPLKKVSGRPNPDGSYPYIHPTVPTLAANSTLADNTAVLDVIQKALRTAYFNVPATSDTLSGAVAATLHWGGVYKATRYGGNKPWLAQNHVNLLSILQNVVNDHALGDDESGVTALRFNAGMTKVYSLLIDDFIIYDSRVAAALAWLALKWWTAVEGKPQNQLHEHLRFLCLPGNGKALKLRNPAPSLFSTHATKPYEHYRWNVRANWLLHRAQKLAGTNSRFRSLREIEAALFQMGERVV</sequence>
<name>A0A1H4T056_PSEJE</name>
<dbReference type="AlphaFoldDB" id="A0A1H4T056"/>
<proteinExistence type="predicted"/>
<evidence type="ECO:0000313" key="2">
    <source>
        <dbReference type="Proteomes" id="UP000198542"/>
    </source>
</evidence>
<gene>
    <name evidence="1" type="ORF">SAMN04490187_4600</name>
</gene>
<protein>
    <submittedName>
        <fullName evidence="1">Uncharacterized protein</fullName>
    </submittedName>
</protein>
<evidence type="ECO:0000313" key="1">
    <source>
        <dbReference type="EMBL" id="SEC49806.1"/>
    </source>
</evidence>
<organism evidence="1 2">
    <name type="scientific">Pseudomonas jessenii</name>
    <dbReference type="NCBI Taxonomy" id="77298"/>
    <lineage>
        <taxon>Bacteria</taxon>
        <taxon>Pseudomonadati</taxon>
        <taxon>Pseudomonadota</taxon>
        <taxon>Gammaproteobacteria</taxon>
        <taxon>Pseudomonadales</taxon>
        <taxon>Pseudomonadaceae</taxon>
        <taxon>Pseudomonas</taxon>
    </lineage>
</organism>
<dbReference type="Proteomes" id="UP000198542">
    <property type="component" value="Unassembled WGS sequence"/>
</dbReference>
<dbReference type="EMBL" id="FNTC01000002">
    <property type="protein sequence ID" value="SEC49806.1"/>
    <property type="molecule type" value="Genomic_DNA"/>
</dbReference>
<reference evidence="2" key="1">
    <citation type="submission" date="2016-10" db="EMBL/GenBank/DDBJ databases">
        <authorList>
            <person name="Varghese N."/>
            <person name="Submissions S."/>
        </authorList>
    </citation>
    <scope>NUCLEOTIDE SEQUENCE [LARGE SCALE GENOMIC DNA]</scope>
    <source>
        <strain evidence="2">BS3660</strain>
    </source>
</reference>